<proteinExistence type="predicted"/>
<comment type="caution">
    <text evidence="2">The sequence shown here is derived from an EMBL/GenBank/DDBJ whole genome shotgun (WGS) entry which is preliminary data.</text>
</comment>
<feature type="region of interest" description="Disordered" evidence="1">
    <location>
        <begin position="90"/>
        <end position="136"/>
    </location>
</feature>
<dbReference type="AlphaFoldDB" id="A0A5J4TTM0"/>
<evidence type="ECO:0000313" key="2">
    <source>
        <dbReference type="EMBL" id="KAA6360861.1"/>
    </source>
</evidence>
<evidence type="ECO:0000313" key="3">
    <source>
        <dbReference type="Proteomes" id="UP000324800"/>
    </source>
</evidence>
<sequence length="136" mass="15960">MVLFSSIHLRTIAQHKYSDPKARITQKNNGINLMGTCTKAQSPFVFDQPTTSKLRRISEMDHTSLDYQTSVMEWLDSLIQPPKYTNQYLKQQQVQSYSQQNKSQNQKRKVMNKSDQRTNQIQSQQMEQMTMETKPI</sequence>
<accession>A0A5J4TTM0</accession>
<reference evidence="2 3" key="1">
    <citation type="submission" date="2019-03" db="EMBL/GenBank/DDBJ databases">
        <title>Single cell metagenomics reveals metabolic interactions within the superorganism composed of flagellate Streblomastix strix and complex community of Bacteroidetes bacteria on its surface.</title>
        <authorList>
            <person name="Treitli S.C."/>
            <person name="Kolisko M."/>
            <person name="Husnik F."/>
            <person name="Keeling P."/>
            <person name="Hampl V."/>
        </authorList>
    </citation>
    <scope>NUCLEOTIDE SEQUENCE [LARGE SCALE GENOMIC DNA]</scope>
    <source>
        <strain evidence="2">ST1C</strain>
    </source>
</reference>
<feature type="compositionally biased region" description="Low complexity" evidence="1">
    <location>
        <begin position="124"/>
        <end position="136"/>
    </location>
</feature>
<evidence type="ECO:0000256" key="1">
    <source>
        <dbReference type="SAM" id="MobiDB-lite"/>
    </source>
</evidence>
<organism evidence="2 3">
    <name type="scientific">Streblomastix strix</name>
    <dbReference type="NCBI Taxonomy" id="222440"/>
    <lineage>
        <taxon>Eukaryota</taxon>
        <taxon>Metamonada</taxon>
        <taxon>Preaxostyla</taxon>
        <taxon>Oxymonadida</taxon>
        <taxon>Streblomastigidae</taxon>
        <taxon>Streblomastix</taxon>
    </lineage>
</organism>
<name>A0A5J4TTM0_9EUKA</name>
<dbReference type="EMBL" id="SNRW01026351">
    <property type="protein sequence ID" value="KAA6360861.1"/>
    <property type="molecule type" value="Genomic_DNA"/>
</dbReference>
<protein>
    <submittedName>
        <fullName evidence="2">Uncharacterized protein</fullName>
    </submittedName>
</protein>
<feature type="compositionally biased region" description="Low complexity" evidence="1">
    <location>
        <begin position="90"/>
        <end position="104"/>
    </location>
</feature>
<dbReference type="Proteomes" id="UP000324800">
    <property type="component" value="Unassembled WGS sequence"/>
</dbReference>
<gene>
    <name evidence="2" type="ORF">EZS28_043614</name>
</gene>